<organism evidence="2 3">
    <name type="scientific">Tumebacillus lipolyticus</name>
    <dbReference type="NCBI Taxonomy" id="1280370"/>
    <lineage>
        <taxon>Bacteria</taxon>
        <taxon>Bacillati</taxon>
        <taxon>Bacillota</taxon>
        <taxon>Bacilli</taxon>
        <taxon>Bacillales</taxon>
        <taxon>Alicyclobacillaceae</taxon>
        <taxon>Tumebacillus</taxon>
    </lineage>
</organism>
<dbReference type="Proteomes" id="UP001597343">
    <property type="component" value="Unassembled WGS sequence"/>
</dbReference>
<dbReference type="InterPro" id="IPR034829">
    <property type="entry name" value="DnaD-like_sf"/>
</dbReference>
<proteinExistence type="predicted"/>
<evidence type="ECO:0000313" key="2">
    <source>
        <dbReference type="EMBL" id="MFD2172416.1"/>
    </source>
</evidence>
<feature type="region of interest" description="Disordered" evidence="1">
    <location>
        <begin position="95"/>
        <end position="133"/>
    </location>
</feature>
<comment type="caution">
    <text evidence="2">The sequence shown here is derived from an EMBL/GenBank/DDBJ whole genome shotgun (WGS) entry which is preliminary data.</text>
</comment>
<evidence type="ECO:0000313" key="3">
    <source>
        <dbReference type="Proteomes" id="UP001597343"/>
    </source>
</evidence>
<evidence type="ECO:0000256" key="1">
    <source>
        <dbReference type="SAM" id="MobiDB-lite"/>
    </source>
</evidence>
<gene>
    <name evidence="2" type="ORF">ACFSOY_20950</name>
</gene>
<name>A0ABW5A3K4_9BACL</name>
<reference evidence="3" key="1">
    <citation type="journal article" date="2019" name="Int. J. Syst. Evol. Microbiol.">
        <title>The Global Catalogue of Microorganisms (GCM) 10K type strain sequencing project: providing services to taxonomists for standard genome sequencing and annotation.</title>
        <authorList>
            <consortium name="The Broad Institute Genomics Platform"/>
            <consortium name="The Broad Institute Genome Sequencing Center for Infectious Disease"/>
            <person name="Wu L."/>
            <person name="Ma J."/>
        </authorList>
    </citation>
    <scope>NUCLEOTIDE SEQUENCE [LARGE SCALE GENOMIC DNA]</scope>
    <source>
        <strain evidence="3">CGMCC 1.13574</strain>
    </source>
</reference>
<sequence>MSDEKLFWIEFEQKWQELYGKPMTQSHYQMLTLYLEDGLTIEVMLLAISDAETYGAQTQKYLWKVFGTMLDNGVKTTRDYVNFLRSYEEAGQQKMAAAAGGGSKRGKRQGTAGTGNGSKVVDITGGKTGWISR</sequence>
<dbReference type="RefSeq" id="WP_386049801.1">
    <property type="nucleotide sequence ID" value="NZ_JBHUIO010000025.1"/>
</dbReference>
<accession>A0ABW5A3K4</accession>
<dbReference type="Gene3D" id="1.10.10.630">
    <property type="entry name" value="DnaD domain-like"/>
    <property type="match status" value="1"/>
</dbReference>
<protein>
    <submittedName>
        <fullName evidence="2">DnaD domain protein</fullName>
    </submittedName>
</protein>
<dbReference type="EMBL" id="JBHUIO010000025">
    <property type="protein sequence ID" value="MFD2172416.1"/>
    <property type="molecule type" value="Genomic_DNA"/>
</dbReference>
<keyword evidence="3" id="KW-1185">Reference proteome</keyword>